<dbReference type="Proteomes" id="UP000562045">
    <property type="component" value="Unassembled WGS sequence"/>
</dbReference>
<comment type="caution">
    <text evidence="2">The sequence shown here is derived from an EMBL/GenBank/DDBJ whole genome shotgun (WGS) entry which is preliminary data.</text>
</comment>
<dbReference type="AlphaFoldDB" id="A0A7Y9ZF42"/>
<organism evidence="2 3">
    <name type="scientific">Nocardioides aromaticivorans</name>
    <dbReference type="NCBI Taxonomy" id="200618"/>
    <lineage>
        <taxon>Bacteria</taxon>
        <taxon>Bacillati</taxon>
        <taxon>Actinomycetota</taxon>
        <taxon>Actinomycetes</taxon>
        <taxon>Propionibacteriales</taxon>
        <taxon>Nocardioidaceae</taxon>
        <taxon>Nocardioides</taxon>
    </lineage>
</organism>
<keyword evidence="1" id="KW-0812">Transmembrane</keyword>
<feature type="transmembrane region" description="Helical" evidence="1">
    <location>
        <begin position="121"/>
        <end position="143"/>
    </location>
</feature>
<keyword evidence="1" id="KW-1133">Transmembrane helix</keyword>
<feature type="transmembrane region" description="Helical" evidence="1">
    <location>
        <begin position="41"/>
        <end position="67"/>
    </location>
</feature>
<accession>A0A7Y9ZF42</accession>
<dbReference type="RefSeq" id="WP_179647391.1">
    <property type="nucleotide sequence ID" value="NZ_JACBZM010000001.1"/>
</dbReference>
<evidence type="ECO:0000313" key="3">
    <source>
        <dbReference type="Proteomes" id="UP000562045"/>
    </source>
</evidence>
<evidence type="ECO:0000313" key="2">
    <source>
        <dbReference type="EMBL" id="NYI43088.1"/>
    </source>
</evidence>
<evidence type="ECO:0000256" key="1">
    <source>
        <dbReference type="SAM" id="Phobius"/>
    </source>
</evidence>
<name>A0A7Y9ZF42_9ACTN</name>
<feature type="transmembrane region" description="Helical" evidence="1">
    <location>
        <begin position="163"/>
        <end position="185"/>
    </location>
</feature>
<sequence>MAQHQLIPRGASALGSDAERRARGIDEESAHRRYGGANWGAAFFGWLVAVASAVLLSSIVGAIAGAVGAANDLSQDQVQREAGTVSLAAAIAVVVVMALAYFAGGYVAGRMSRFDGGRQGVATWVIGLVVTVLAVIAGAALGAQYNILDRVDLPRIPVPTDTATAGGIVTALLLLLGTLLAAVAGGKTGQRYHAKVDRATYH</sequence>
<gene>
    <name evidence="2" type="ORF">BJ993_000168</name>
</gene>
<protein>
    <submittedName>
        <fullName evidence="2">MFS family permease</fullName>
    </submittedName>
</protein>
<dbReference type="EMBL" id="JACBZM010000001">
    <property type="protein sequence ID" value="NYI43088.1"/>
    <property type="molecule type" value="Genomic_DNA"/>
</dbReference>
<feature type="transmembrane region" description="Helical" evidence="1">
    <location>
        <begin position="87"/>
        <end position="109"/>
    </location>
</feature>
<reference evidence="2 3" key="1">
    <citation type="submission" date="2020-07" db="EMBL/GenBank/DDBJ databases">
        <title>Sequencing the genomes of 1000 actinobacteria strains.</title>
        <authorList>
            <person name="Klenk H.-P."/>
        </authorList>
    </citation>
    <scope>NUCLEOTIDE SEQUENCE [LARGE SCALE GENOMIC DNA]</scope>
    <source>
        <strain evidence="2 3">DSM 15131</strain>
    </source>
</reference>
<proteinExistence type="predicted"/>
<keyword evidence="1" id="KW-0472">Membrane</keyword>